<gene>
    <name evidence="13" type="ORF">ALTATR162_LOCUS11145</name>
</gene>
<evidence type="ECO:0000256" key="3">
    <source>
        <dbReference type="ARBA" id="ARBA00010617"/>
    </source>
</evidence>
<feature type="domain" description="Major facilitator superfamily (MFS) profile" evidence="12">
    <location>
        <begin position="515"/>
        <end position="945"/>
    </location>
</feature>
<dbReference type="SUPFAM" id="SSF103473">
    <property type="entry name" value="MFS general substrate transporter"/>
    <property type="match status" value="1"/>
</dbReference>
<dbReference type="GeneID" id="67011385"/>
<dbReference type="InterPro" id="IPR017972">
    <property type="entry name" value="Cyt_P450_CS"/>
</dbReference>
<sequence>MVLSLSLVFIAAFAIIFAVVSFFVYLFTPPRNFPKNIPTIPFYYGLLPLFKDVDQAELYRQYLKEPLAKYGAVKLFFGGQWSILVTKPGYIAEMFKYEDTYAKSGNQVKIPHSVLAEYTGENIISAHGEKWRLYQRVIKPALQADQDSEQIWKNSRILRDMFLGDSKTAGGNGITIYSSLHRYALANLSEVLYSSSFETLQHPDAPLHMIQMKIKPIIFKPIFMNFPFLDYLPLKIRKLGRTLNKQFRGTLRTAISKGHARHVCNEKDNRNVACRLLGSHREGILSDKDLDDNLVSTFLAGHENPQLALMSLMYLLGTHTSVQEAIRKEISILFPVDAPADYEPSYTDLHDLPLLTSVLYESLRMFPPISQLINRRTTTPVVLGNKIPVPSGVYMGYNAYSTNRDIEFWGTDAEDFKPQRWGTTNEEINQLYRRANSKGSFISFHGGRRACLGQKFAMQQLRITLAECRESFDSDDYPSPHAVDESEQSLTNDTVPPPPPPPVYSAFSINRRRFILGVVTAAGFFGPLCGAVYLPSLKLFQKVFETSETAVNGTVSMYMVVFAIAPLFGAAASDVGGRKTVYMVGLGSFLIANTLLAVLPAHIALLYFLRIFQAFGSCIVFSVGAGTVADITEPARRASALAWFLMGPQLGPILGPLIGGQFATETRWRWVFGFLSLTSLPVYLAIVFCMPETLRSLVGNGTALAHQPWFSIPKFRTKPCTDTKVPKAPRPSFRKFMHLLKYPPHLIVSFNGAFQFAGLYGMYISFPTIWQEGYNWTTAEVGYGFLCPGIAMFIASILVGRLSDYMRKTAIANSPDGKVAPERRIAIQIPGFLIAAAGKIMFGWFAHNRVHPAAGLFSSALAAVGVSVVFVTSTSFQTECDPAQTASLVALGGFLRNVAAAICAAIMGSILDGMGWGWAFTGLGVLDLICIPGILVIMVRGAKFREALKREQQLSK</sequence>
<dbReference type="GO" id="GO:0005275">
    <property type="term" value="F:amine transmembrane transporter activity"/>
    <property type="evidence" value="ECO:0007669"/>
    <property type="project" value="TreeGrafter"/>
</dbReference>
<dbReference type="CDD" id="cd17323">
    <property type="entry name" value="MFS_Tpo1_MDR_like"/>
    <property type="match status" value="1"/>
</dbReference>
<protein>
    <recommendedName>
        <fullName evidence="12">Major facilitator superfamily (MFS) profile domain-containing protein</fullName>
    </recommendedName>
</protein>
<dbReference type="PANTHER" id="PTHR23502:SF21">
    <property type="entry name" value="DITYROSINE TRANSPORTER 1"/>
    <property type="match status" value="1"/>
</dbReference>
<evidence type="ECO:0000313" key="14">
    <source>
        <dbReference type="Proteomes" id="UP000676310"/>
    </source>
</evidence>
<dbReference type="Gene3D" id="1.10.630.10">
    <property type="entry name" value="Cytochrome P450"/>
    <property type="match status" value="1"/>
</dbReference>
<evidence type="ECO:0000256" key="4">
    <source>
        <dbReference type="ARBA" id="ARBA00022692"/>
    </source>
</evidence>
<evidence type="ECO:0000259" key="12">
    <source>
        <dbReference type="PROSITE" id="PS50850"/>
    </source>
</evidence>
<comment type="cofactor">
    <cofactor evidence="1 9">
        <name>heme</name>
        <dbReference type="ChEBI" id="CHEBI:30413"/>
    </cofactor>
</comment>
<feature type="transmembrane region" description="Helical" evidence="11">
    <location>
        <begin position="607"/>
        <end position="628"/>
    </location>
</feature>
<dbReference type="Proteomes" id="UP000676310">
    <property type="component" value="Unassembled WGS sequence"/>
</dbReference>
<evidence type="ECO:0000256" key="8">
    <source>
        <dbReference type="ARBA" id="ARBA00023136"/>
    </source>
</evidence>
<comment type="caution">
    <text evidence="13">The sequence shown here is derived from an EMBL/GenBank/DDBJ whole genome shotgun (WGS) entry which is preliminary data.</text>
</comment>
<dbReference type="GO" id="GO:0005506">
    <property type="term" value="F:iron ion binding"/>
    <property type="evidence" value="ECO:0007669"/>
    <property type="project" value="InterPro"/>
</dbReference>
<comment type="similarity">
    <text evidence="3">Belongs to the cytochrome P450 family.</text>
</comment>
<organism evidence="13 14">
    <name type="scientific">Alternaria atra</name>
    <dbReference type="NCBI Taxonomy" id="119953"/>
    <lineage>
        <taxon>Eukaryota</taxon>
        <taxon>Fungi</taxon>
        <taxon>Dikarya</taxon>
        <taxon>Ascomycota</taxon>
        <taxon>Pezizomycotina</taxon>
        <taxon>Dothideomycetes</taxon>
        <taxon>Pleosporomycetidae</taxon>
        <taxon>Pleosporales</taxon>
        <taxon>Pleosporineae</taxon>
        <taxon>Pleosporaceae</taxon>
        <taxon>Alternaria</taxon>
        <taxon>Alternaria sect. Ulocladioides</taxon>
    </lineage>
</organism>
<dbReference type="InterPro" id="IPR036396">
    <property type="entry name" value="Cyt_P450_sf"/>
</dbReference>
<dbReference type="Pfam" id="PF07690">
    <property type="entry name" value="MFS_1"/>
    <property type="match status" value="1"/>
</dbReference>
<evidence type="ECO:0000256" key="6">
    <source>
        <dbReference type="ARBA" id="ARBA00022989"/>
    </source>
</evidence>
<accession>A0A8J2IMM1</accession>
<feature type="transmembrane region" description="Helical" evidence="11">
    <location>
        <begin position="514"/>
        <end position="535"/>
    </location>
</feature>
<feature type="transmembrane region" description="Helical" evidence="11">
    <location>
        <begin position="853"/>
        <end position="876"/>
    </location>
</feature>
<name>A0A8J2IMM1_9PLEO</name>
<dbReference type="GO" id="GO:0004497">
    <property type="term" value="F:monooxygenase activity"/>
    <property type="evidence" value="ECO:0007669"/>
    <property type="project" value="InterPro"/>
</dbReference>
<dbReference type="GO" id="GO:0005886">
    <property type="term" value="C:plasma membrane"/>
    <property type="evidence" value="ECO:0007669"/>
    <property type="project" value="TreeGrafter"/>
</dbReference>
<evidence type="ECO:0000256" key="10">
    <source>
        <dbReference type="SAM" id="MobiDB-lite"/>
    </source>
</evidence>
<dbReference type="EMBL" id="CAJRGZ010000030">
    <property type="protein sequence ID" value="CAG5184914.1"/>
    <property type="molecule type" value="Genomic_DNA"/>
</dbReference>
<keyword evidence="4 11" id="KW-0812">Transmembrane</keyword>
<dbReference type="PRINTS" id="PR00465">
    <property type="entry name" value="EP450IV"/>
</dbReference>
<dbReference type="GO" id="GO:0020037">
    <property type="term" value="F:heme binding"/>
    <property type="evidence" value="ECO:0007669"/>
    <property type="project" value="InterPro"/>
</dbReference>
<keyword evidence="8 11" id="KW-0472">Membrane</keyword>
<evidence type="ECO:0000313" key="13">
    <source>
        <dbReference type="EMBL" id="CAG5184914.1"/>
    </source>
</evidence>
<dbReference type="AlphaFoldDB" id="A0A8J2IMM1"/>
<dbReference type="Gene3D" id="1.20.1250.20">
    <property type="entry name" value="MFS general substrate transporter like domains"/>
    <property type="match status" value="1"/>
</dbReference>
<dbReference type="RefSeq" id="XP_043174722.1">
    <property type="nucleotide sequence ID" value="XM_043318787.1"/>
</dbReference>
<feature type="transmembrane region" description="Helical" evidence="11">
    <location>
        <begin position="640"/>
        <end position="658"/>
    </location>
</feature>
<feature type="binding site" description="axial binding residue" evidence="9">
    <location>
        <position position="451"/>
    </location>
    <ligand>
        <name>heme</name>
        <dbReference type="ChEBI" id="CHEBI:30413"/>
    </ligand>
    <ligandPart>
        <name>Fe</name>
        <dbReference type="ChEBI" id="CHEBI:18248"/>
    </ligandPart>
</feature>
<evidence type="ECO:0000256" key="5">
    <source>
        <dbReference type="ARBA" id="ARBA00022723"/>
    </source>
</evidence>
<dbReference type="PROSITE" id="PS50850">
    <property type="entry name" value="MFS"/>
    <property type="match status" value="1"/>
</dbReference>
<dbReference type="PROSITE" id="PS00086">
    <property type="entry name" value="CYTOCHROME_P450"/>
    <property type="match status" value="1"/>
</dbReference>
<keyword evidence="7 9" id="KW-0408">Iron</keyword>
<feature type="region of interest" description="Disordered" evidence="10">
    <location>
        <begin position="476"/>
        <end position="499"/>
    </location>
</feature>
<feature type="transmembrane region" description="Helical" evidence="11">
    <location>
        <begin position="888"/>
        <end position="910"/>
    </location>
</feature>
<dbReference type="Pfam" id="PF00067">
    <property type="entry name" value="p450"/>
    <property type="match status" value="1"/>
</dbReference>
<dbReference type="InterPro" id="IPR001128">
    <property type="entry name" value="Cyt_P450"/>
</dbReference>
<proteinExistence type="inferred from homology"/>
<reference evidence="13" key="1">
    <citation type="submission" date="2021-05" db="EMBL/GenBank/DDBJ databases">
        <authorList>
            <person name="Stam R."/>
        </authorList>
    </citation>
    <scope>NUCLEOTIDE SEQUENCE</scope>
    <source>
        <strain evidence="13">CS162</strain>
    </source>
</reference>
<comment type="subcellular location">
    <subcellularLocation>
        <location evidence="2">Membrane</location>
        <topology evidence="2">Multi-pass membrane protein</topology>
    </subcellularLocation>
</comment>
<evidence type="ECO:0000256" key="7">
    <source>
        <dbReference type="ARBA" id="ARBA00023004"/>
    </source>
</evidence>
<keyword evidence="9" id="KW-0349">Heme</keyword>
<dbReference type="SUPFAM" id="SSF48264">
    <property type="entry name" value="Cytochrome P450"/>
    <property type="match status" value="1"/>
</dbReference>
<dbReference type="PANTHER" id="PTHR23502">
    <property type="entry name" value="MAJOR FACILITATOR SUPERFAMILY"/>
    <property type="match status" value="1"/>
</dbReference>
<evidence type="ECO:0000256" key="2">
    <source>
        <dbReference type="ARBA" id="ARBA00004141"/>
    </source>
</evidence>
<feature type="transmembrane region" description="Helical" evidence="11">
    <location>
        <begin position="670"/>
        <end position="690"/>
    </location>
</feature>
<evidence type="ECO:0000256" key="1">
    <source>
        <dbReference type="ARBA" id="ARBA00001971"/>
    </source>
</evidence>
<evidence type="ECO:0000256" key="11">
    <source>
        <dbReference type="SAM" id="Phobius"/>
    </source>
</evidence>
<feature type="transmembrane region" description="Helical" evidence="11">
    <location>
        <begin position="825"/>
        <end position="847"/>
    </location>
</feature>
<evidence type="ECO:0000256" key="9">
    <source>
        <dbReference type="PIRSR" id="PIRSR602403-1"/>
    </source>
</evidence>
<feature type="transmembrane region" description="Helical" evidence="11">
    <location>
        <begin position="580"/>
        <end position="601"/>
    </location>
</feature>
<dbReference type="GO" id="GO:0016705">
    <property type="term" value="F:oxidoreductase activity, acting on paired donors, with incorporation or reduction of molecular oxygen"/>
    <property type="evidence" value="ECO:0007669"/>
    <property type="project" value="InterPro"/>
</dbReference>
<feature type="transmembrane region" description="Helical" evidence="11">
    <location>
        <begin position="742"/>
        <end position="763"/>
    </location>
</feature>
<keyword evidence="5 9" id="KW-0479">Metal-binding</keyword>
<dbReference type="InterPro" id="IPR011701">
    <property type="entry name" value="MFS"/>
</dbReference>
<dbReference type="InterPro" id="IPR020846">
    <property type="entry name" value="MFS_dom"/>
</dbReference>
<feature type="transmembrane region" description="Helical" evidence="11">
    <location>
        <begin position="6"/>
        <end position="27"/>
    </location>
</feature>
<feature type="transmembrane region" description="Helical" evidence="11">
    <location>
        <begin position="783"/>
        <end position="804"/>
    </location>
</feature>
<dbReference type="CDD" id="cd11070">
    <property type="entry name" value="CYP56-like"/>
    <property type="match status" value="1"/>
</dbReference>
<dbReference type="OrthoDB" id="3936150at2759"/>
<keyword evidence="6 11" id="KW-1133">Transmembrane helix</keyword>
<dbReference type="InterPro" id="IPR002403">
    <property type="entry name" value="Cyt_P450_E_grp-IV"/>
</dbReference>
<feature type="transmembrane region" description="Helical" evidence="11">
    <location>
        <begin position="916"/>
        <end position="939"/>
    </location>
</feature>
<feature type="transmembrane region" description="Helical" evidence="11">
    <location>
        <begin position="555"/>
        <end position="573"/>
    </location>
</feature>
<dbReference type="InterPro" id="IPR036259">
    <property type="entry name" value="MFS_trans_sf"/>
</dbReference>
<keyword evidence="14" id="KW-1185">Reference proteome</keyword>